<evidence type="ECO:0000313" key="3">
    <source>
        <dbReference type="Proteomes" id="UP000218796"/>
    </source>
</evidence>
<name>A0A2A2ME96_9GAMM</name>
<keyword evidence="1" id="KW-0472">Membrane</keyword>
<dbReference type="Proteomes" id="UP000218796">
    <property type="component" value="Unassembled WGS sequence"/>
</dbReference>
<feature type="transmembrane region" description="Helical" evidence="1">
    <location>
        <begin position="316"/>
        <end position="334"/>
    </location>
</feature>
<feature type="transmembrane region" description="Helical" evidence="1">
    <location>
        <begin position="146"/>
        <end position="162"/>
    </location>
</feature>
<reference evidence="2 3" key="1">
    <citation type="submission" date="2017-08" db="EMBL/GenBank/DDBJ databases">
        <title>Draft Genome Sequence of Hafnia alvei CITHA-6 Isolated from Raw Bovine Milk.</title>
        <authorList>
            <person name="Culligan E.P."/>
            <person name="Mcsweeney A."/>
            <person name="O'Doherty C."/>
            <person name="Gleeson E."/>
            <person name="O'Riordan D."/>
            <person name="Sleator R.D."/>
        </authorList>
    </citation>
    <scope>NUCLEOTIDE SEQUENCE [LARGE SCALE GENOMIC DNA]</scope>
    <source>
        <strain evidence="2 3">CITHA-6</strain>
    </source>
</reference>
<feature type="transmembrane region" description="Helical" evidence="1">
    <location>
        <begin position="167"/>
        <end position="184"/>
    </location>
</feature>
<feature type="transmembrane region" description="Helical" evidence="1">
    <location>
        <begin position="285"/>
        <end position="304"/>
    </location>
</feature>
<dbReference type="AlphaFoldDB" id="A0A2A2ME96"/>
<evidence type="ECO:0000256" key="1">
    <source>
        <dbReference type="SAM" id="Phobius"/>
    </source>
</evidence>
<proteinExistence type="predicted"/>
<sequence>MKTVNLKGILSSLFILSLVLQGYSKVIFSEQYDEQKIVFYFLVALCAMIIFIDRLSLSDIIILLISSVAYIALGNGYALKLFLIVYAARTFELNMLIKKMLAISIIFYIGVVFFGFGNIDVGVFTRVSDSGRVIRETIGFDNPNKAFFFLVPIFISWVYLYGNKYKISSLFLIISVTFIIYTLTYTVTGLIANILLSLLLIFSWLIPSLRTQSRTRIWMVIPITFILFIIISVYIAIAYQADSNINRILSERPKLWYYFIENYLNWSFIFGQAKEETVLPLDNSYIDALVHFGFIFILYLIYMYSKASKLVFKTRIDNSLFLILCLYILVYSLGETLFFEPAYNPSLLIVFNIVRMAKSESINVCPRISS</sequence>
<keyword evidence="3" id="KW-1185">Reference proteome</keyword>
<protein>
    <submittedName>
        <fullName evidence="2">Uncharacterized protein</fullName>
    </submittedName>
</protein>
<dbReference type="RefSeq" id="WP_039187591.1">
    <property type="nucleotide sequence ID" value="NZ_CAUFSP010000015.1"/>
</dbReference>
<accession>A0A2A2ME96</accession>
<feature type="transmembrane region" description="Helical" evidence="1">
    <location>
        <begin position="218"/>
        <end position="239"/>
    </location>
</feature>
<feature type="transmembrane region" description="Helical" evidence="1">
    <location>
        <begin position="37"/>
        <end position="55"/>
    </location>
</feature>
<keyword evidence="1" id="KW-0812">Transmembrane</keyword>
<organism evidence="2 3">
    <name type="scientific">Hafnia paralvei</name>
    <dbReference type="NCBI Taxonomy" id="546367"/>
    <lineage>
        <taxon>Bacteria</taxon>
        <taxon>Pseudomonadati</taxon>
        <taxon>Pseudomonadota</taxon>
        <taxon>Gammaproteobacteria</taxon>
        <taxon>Enterobacterales</taxon>
        <taxon>Hafniaceae</taxon>
        <taxon>Hafnia</taxon>
    </lineage>
</organism>
<dbReference type="OrthoDB" id="1744750at2"/>
<dbReference type="EMBL" id="NQMS01000002">
    <property type="protein sequence ID" value="PAV97282.1"/>
    <property type="molecule type" value="Genomic_DNA"/>
</dbReference>
<keyword evidence="1" id="KW-1133">Transmembrane helix</keyword>
<feature type="transmembrane region" description="Helical" evidence="1">
    <location>
        <begin position="100"/>
        <end position="119"/>
    </location>
</feature>
<comment type="caution">
    <text evidence="2">The sequence shown here is derived from an EMBL/GenBank/DDBJ whole genome shotgun (WGS) entry which is preliminary data.</text>
</comment>
<gene>
    <name evidence="2" type="ORF">CJD50_06375</name>
</gene>
<feature type="transmembrane region" description="Helical" evidence="1">
    <location>
        <begin position="61"/>
        <end position="88"/>
    </location>
</feature>
<evidence type="ECO:0000313" key="2">
    <source>
        <dbReference type="EMBL" id="PAV97282.1"/>
    </source>
</evidence>